<evidence type="ECO:0000313" key="4">
    <source>
        <dbReference type="Proteomes" id="UP001652625"/>
    </source>
</evidence>
<dbReference type="PANTHER" id="PTHR47272">
    <property type="entry name" value="DDE_TNP_1_7 DOMAIN-CONTAINING PROTEIN"/>
    <property type="match status" value="1"/>
</dbReference>
<feature type="domain" description="PiggyBac transposable element-derived protein" evidence="3">
    <location>
        <begin position="239"/>
        <end position="599"/>
    </location>
</feature>
<keyword evidence="4" id="KW-1185">Reference proteome</keyword>
<organism evidence="4 5">
    <name type="scientific">Hydra vulgaris</name>
    <name type="common">Hydra</name>
    <name type="synonym">Hydra attenuata</name>
    <dbReference type="NCBI Taxonomy" id="6087"/>
    <lineage>
        <taxon>Eukaryota</taxon>
        <taxon>Metazoa</taxon>
        <taxon>Cnidaria</taxon>
        <taxon>Hydrozoa</taxon>
        <taxon>Hydroidolina</taxon>
        <taxon>Anthoathecata</taxon>
        <taxon>Aplanulata</taxon>
        <taxon>Hydridae</taxon>
        <taxon>Hydra</taxon>
    </lineage>
</organism>
<protein>
    <submittedName>
        <fullName evidence="5">PiggyBac transposable element-derived protein 3-like</fullName>
    </submittedName>
</protein>
<dbReference type="GeneID" id="136082906"/>
<dbReference type="InterPro" id="IPR042098">
    <property type="entry name" value="TauD-like_sf"/>
</dbReference>
<dbReference type="Gene3D" id="3.60.130.10">
    <property type="entry name" value="Clavaminate synthase-like"/>
    <property type="match status" value="1"/>
</dbReference>
<evidence type="ECO:0000256" key="1">
    <source>
        <dbReference type="ARBA" id="ARBA00023002"/>
    </source>
</evidence>
<evidence type="ECO:0000313" key="5">
    <source>
        <dbReference type="RefSeq" id="XP_065658390.1"/>
    </source>
</evidence>
<evidence type="ECO:0000259" key="3">
    <source>
        <dbReference type="Pfam" id="PF13843"/>
    </source>
</evidence>
<dbReference type="PANTHER" id="PTHR47272:SF1">
    <property type="entry name" value="PIGGYBAC TRANSPOSABLE ELEMENT-DERIVED PROTEIN 3-LIKE"/>
    <property type="match status" value="1"/>
</dbReference>
<accession>A0ABM4C9R8</accession>
<evidence type="ECO:0000256" key="2">
    <source>
        <dbReference type="SAM" id="MobiDB-lite"/>
    </source>
</evidence>
<sequence>MHIEQGYQSSLHCTREDETRSVQDCPADFADSPDKRSVRTISNLIGYPSKTFYGDVWLTTNRSEEDIDHADLAYSNVALPCHTDGIYFLYSPGYNHYFDLLSQQSRMNPKSFYGSSKRLRIPFGETVFPVDQPEFSDVSDLSCESDEDFITSESESVYANSESDSDVFDCNDQQQALQLSFGKTYQPLQPPLTPVCQPQKRKRNLIWKIKEADDFKQINLPFQNSNGEEDNRNVISDEPISYVRRFLTDELLQNIVDESNKYALQKNIEKNLHLDKNELEQFIGILYLMSIVKLPSTRMYWSNELYFEKVASVMTLNRFEKIKLFLHCNDDMQRPENCTDKLYKIRPIVNMLKESFISLKHEEIMCIDEQVVPFKGRSSLKQYNPQKPKKWGYKFYILASIDGLVHNFEIHSGSIDVCKGQPDLKASGNIVMHLLVNVQRHKWHKLFFDNWYTGLELIKTLYDQGIACTGTVRTNRLPNLNMPTDGELKKEGRGSTAIRVTSVDNVELRAVKWFDNRGVALLTSYEAVNPITIVNRWDRKYKKFVQVKRPSVVTTYNKYMGGVDLLDGMLSLYRIHIRSKKWYHKLIWHFFDLIVVQAWILYCRDMKKAQALKKDILQLRIFKLKVAKCLVQSNKVSSSRRGRPSTSVDHLHRAKKKRGPAANIPEPSTRKDNIGHFSSFVDKKGRYKYPDCTGITKVFCEKCKVHLCFTPNSNCFRKFHE</sequence>
<dbReference type="InterPro" id="IPR029526">
    <property type="entry name" value="PGBD"/>
</dbReference>
<dbReference type="RefSeq" id="XP_065658390.1">
    <property type="nucleotide sequence ID" value="XM_065802318.1"/>
</dbReference>
<proteinExistence type="predicted"/>
<name>A0ABM4C9R8_HYDVU</name>
<dbReference type="Pfam" id="PF13843">
    <property type="entry name" value="DDE_Tnp_1_7"/>
    <property type="match status" value="1"/>
</dbReference>
<keyword evidence="1" id="KW-0560">Oxidoreductase</keyword>
<dbReference type="Proteomes" id="UP001652625">
    <property type="component" value="Chromosome 08"/>
</dbReference>
<feature type="region of interest" description="Disordered" evidence="2">
    <location>
        <begin position="637"/>
        <end position="671"/>
    </location>
</feature>
<reference evidence="5" key="1">
    <citation type="submission" date="2025-08" db="UniProtKB">
        <authorList>
            <consortium name="RefSeq"/>
        </authorList>
    </citation>
    <scope>IDENTIFICATION</scope>
</reference>
<dbReference type="SUPFAM" id="SSF51197">
    <property type="entry name" value="Clavaminate synthase-like"/>
    <property type="match status" value="1"/>
</dbReference>
<gene>
    <name evidence="5" type="primary">LOC136082906</name>
</gene>